<reference evidence="1 2" key="1">
    <citation type="submission" date="2017-05" db="EMBL/GenBank/DDBJ databases">
        <authorList>
            <person name="Song R."/>
            <person name="Chenine A.L."/>
            <person name="Ruprecht R.M."/>
        </authorList>
    </citation>
    <scope>NUCLEOTIDE SEQUENCE [LARGE SCALE GENOMIC DNA]</scope>
</reference>
<sequence length="130" mass="15421">MAERFEGHGHEPIARLIAGNLYTTKTEPLKWAGEKGGGMWVPIREAIFHPFQWAGWLVYRITYYQRFPAVIEERWLRLGWNEVMRIPRTDGDGYHLVPRRPEGEKSYWGRFKHAWAVFRGKADVVYWMGQ</sequence>
<protein>
    <submittedName>
        <fullName evidence="1">Uncharacterized protein</fullName>
    </submittedName>
</protein>
<evidence type="ECO:0000313" key="1">
    <source>
        <dbReference type="EMBL" id="ARV77406.1"/>
    </source>
</evidence>
<dbReference type="Proteomes" id="UP000224829">
    <property type="component" value="Segment"/>
</dbReference>
<evidence type="ECO:0000313" key="2">
    <source>
        <dbReference type="Proteomes" id="UP000224829"/>
    </source>
</evidence>
<accession>A0A1Y0T0E2</accession>
<gene>
    <name evidence="1" type="ORF">NOXIFER_241</name>
</gene>
<proteinExistence type="predicted"/>
<organism evidence="1 2">
    <name type="scientific">Pseudomonas phage Noxifer</name>
    <dbReference type="NCBI Taxonomy" id="2006684"/>
    <lineage>
        <taxon>Viruses</taxon>
        <taxon>Duplodnaviria</taxon>
        <taxon>Heunggongvirae</taxon>
        <taxon>Uroviricota</taxon>
        <taxon>Caudoviricetes</taxon>
        <taxon>Chimalliviridae</taxon>
        <taxon>Noxifervirus</taxon>
        <taxon>Noxifervirus noxifer</taxon>
    </lineage>
</organism>
<dbReference type="EMBL" id="MF063068">
    <property type="protein sequence ID" value="ARV77406.1"/>
    <property type="molecule type" value="Genomic_DNA"/>
</dbReference>
<name>A0A1Y0T0E2_9CAUD</name>
<keyword evidence="2" id="KW-1185">Reference proteome</keyword>